<name>A0A0B1NZJ4_UNCNE</name>
<proteinExistence type="predicted"/>
<evidence type="ECO:0000259" key="7">
    <source>
        <dbReference type="PROSITE" id="PS51330"/>
    </source>
</evidence>
<dbReference type="PRINTS" id="PR00070">
    <property type="entry name" value="DHFR"/>
</dbReference>
<evidence type="ECO:0000313" key="9">
    <source>
        <dbReference type="Proteomes" id="UP000030854"/>
    </source>
</evidence>
<dbReference type="CDD" id="cd00209">
    <property type="entry name" value="DHFR"/>
    <property type="match status" value="1"/>
</dbReference>
<dbReference type="EC" id="1.5.1.3" evidence="2"/>
<dbReference type="SUPFAM" id="SSF53597">
    <property type="entry name" value="Dihydrofolate reductase-like"/>
    <property type="match status" value="1"/>
</dbReference>
<comment type="caution">
    <text evidence="8">The sequence shown here is derived from an EMBL/GenBank/DDBJ whole genome shotgun (WGS) entry which is preliminary data.</text>
</comment>
<dbReference type="Proteomes" id="UP000030854">
    <property type="component" value="Unassembled WGS sequence"/>
</dbReference>
<dbReference type="Gene3D" id="3.40.430.10">
    <property type="entry name" value="Dihydrofolate Reductase, subunit A"/>
    <property type="match status" value="1"/>
</dbReference>
<dbReference type="InterPro" id="IPR001796">
    <property type="entry name" value="DHFR_dom"/>
</dbReference>
<accession>A0A0B1NZJ4</accession>
<dbReference type="GO" id="GO:0046452">
    <property type="term" value="P:dihydrofolate metabolic process"/>
    <property type="evidence" value="ECO:0007669"/>
    <property type="project" value="TreeGrafter"/>
</dbReference>
<feature type="domain" description="DHFR" evidence="7">
    <location>
        <begin position="5"/>
        <end position="214"/>
    </location>
</feature>
<dbReference type="GO" id="GO:0050661">
    <property type="term" value="F:NADP binding"/>
    <property type="evidence" value="ECO:0007669"/>
    <property type="project" value="InterPro"/>
</dbReference>
<reference evidence="8 9" key="1">
    <citation type="journal article" date="2014" name="BMC Genomics">
        <title>Adaptive genomic structural variation in the grape powdery mildew pathogen, Erysiphe necator.</title>
        <authorList>
            <person name="Jones L."/>
            <person name="Riaz S."/>
            <person name="Morales-Cruz A."/>
            <person name="Amrine K.C."/>
            <person name="McGuire B."/>
            <person name="Gubler W.D."/>
            <person name="Walker M.A."/>
            <person name="Cantu D."/>
        </authorList>
    </citation>
    <scope>NUCLEOTIDE SEQUENCE [LARGE SCALE GENOMIC DNA]</scope>
    <source>
        <strain evidence="9">c</strain>
    </source>
</reference>
<keyword evidence="9" id="KW-1185">Reference proteome</keyword>
<dbReference type="PANTHER" id="PTHR48069:SF3">
    <property type="entry name" value="DIHYDROFOLATE REDUCTASE"/>
    <property type="match status" value="1"/>
</dbReference>
<evidence type="ECO:0000256" key="3">
    <source>
        <dbReference type="ARBA" id="ARBA00018886"/>
    </source>
</evidence>
<dbReference type="EMBL" id="JNVN01005654">
    <property type="protein sequence ID" value="KHJ30009.1"/>
    <property type="molecule type" value="Genomic_DNA"/>
</dbReference>
<dbReference type="HOGENOM" id="CLU_043966_2_1_1"/>
<dbReference type="InterPro" id="IPR012259">
    <property type="entry name" value="DHFR"/>
</dbReference>
<dbReference type="InterPro" id="IPR024072">
    <property type="entry name" value="DHFR-like_dom_sf"/>
</dbReference>
<evidence type="ECO:0000256" key="5">
    <source>
        <dbReference type="ARBA" id="ARBA00022857"/>
    </source>
</evidence>
<dbReference type="PANTHER" id="PTHR48069">
    <property type="entry name" value="DIHYDROFOLATE REDUCTASE"/>
    <property type="match status" value="1"/>
</dbReference>
<evidence type="ECO:0000256" key="4">
    <source>
        <dbReference type="ARBA" id="ARBA00022563"/>
    </source>
</evidence>
<dbReference type="STRING" id="52586.A0A0B1NZJ4"/>
<evidence type="ECO:0000256" key="2">
    <source>
        <dbReference type="ARBA" id="ARBA00012856"/>
    </source>
</evidence>
<dbReference type="AlphaFoldDB" id="A0A0B1NZJ4"/>
<dbReference type="Pfam" id="PF00186">
    <property type="entry name" value="DHFR_1"/>
    <property type="match status" value="1"/>
</dbReference>
<evidence type="ECO:0000256" key="6">
    <source>
        <dbReference type="ARBA" id="ARBA00023002"/>
    </source>
</evidence>
<dbReference type="OMA" id="QYEFQMW"/>
<organism evidence="8 9">
    <name type="scientific">Uncinula necator</name>
    <name type="common">Grape powdery mildew</name>
    <dbReference type="NCBI Taxonomy" id="52586"/>
    <lineage>
        <taxon>Eukaryota</taxon>
        <taxon>Fungi</taxon>
        <taxon>Dikarya</taxon>
        <taxon>Ascomycota</taxon>
        <taxon>Pezizomycotina</taxon>
        <taxon>Leotiomycetes</taxon>
        <taxon>Erysiphales</taxon>
        <taxon>Erysiphaceae</taxon>
        <taxon>Erysiphe</taxon>
    </lineage>
</organism>
<comment type="pathway">
    <text evidence="1">Cofactor biosynthesis; tetrahydrofolate biosynthesis; 5,6,7,8-tetrahydrofolate from 7,8-dihydrofolate: step 1/1.</text>
</comment>
<dbReference type="GO" id="GO:0046654">
    <property type="term" value="P:tetrahydrofolate biosynthetic process"/>
    <property type="evidence" value="ECO:0007669"/>
    <property type="project" value="InterPro"/>
</dbReference>
<dbReference type="PROSITE" id="PS51330">
    <property type="entry name" value="DHFR_2"/>
    <property type="match status" value="1"/>
</dbReference>
<dbReference type="GO" id="GO:0006730">
    <property type="term" value="P:one-carbon metabolic process"/>
    <property type="evidence" value="ECO:0007669"/>
    <property type="project" value="UniProtKB-KW"/>
</dbReference>
<dbReference type="GO" id="GO:0004146">
    <property type="term" value="F:dihydrofolate reductase activity"/>
    <property type="evidence" value="ECO:0007669"/>
    <property type="project" value="UniProtKB-EC"/>
</dbReference>
<evidence type="ECO:0000313" key="8">
    <source>
        <dbReference type="EMBL" id="KHJ30009.1"/>
    </source>
</evidence>
<keyword evidence="6" id="KW-0560">Oxidoreductase</keyword>
<dbReference type="GO" id="GO:0046655">
    <property type="term" value="P:folic acid metabolic process"/>
    <property type="evidence" value="ECO:0007669"/>
    <property type="project" value="TreeGrafter"/>
</dbReference>
<sequence length="227" mass="26066">MSAQELTLIVAATTQMGIGKAGTLPWAGLLKKEMAYFARVTKRSPSSAIPQQNVVIMGRKTWDSIPRQFRPLADRINIVVTRSAFNDSTMRDDEKKRSNQLKRDPIFVNSIESALKTTTMLGSMKIFVIGGAQIYETAIRMKEAKRILFTRILNDFDFDTRFPLNLNQEGTRKENSNGWEKKSLKEFNEWTGESTSTEVQEENGIQYIFEMWERKDCSLNLSRDYSK</sequence>
<keyword evidence="5" id="KW-0521">NADP</keyword>
<protein>
    <recommendedName>
        <fullName evidence="3">Dihydrofolate reductase</fullName>
        <ecNumber evidence="2">1.5.1.3</ecNumber>
    </recommendedName>
</protein>
<gene>
    <name evidence="8" type="ORF">EV44_g0188</name>
</gene>
<evidence type="ECO:0000256" key="1">
    <source>
        <dbReference type="ARBA" id="ARBA00004903"/>
    </source>
</evidence>
<dbReference type="GO" id="GO:0005739">
    <property type="term" value="C:mitochondrion"/>
    <property type="evidence" value="ECO:0007669"/>
    <property type="project" value="TreeGrafter"/>
</dbReference>
<keyword evidence="4" id="KW-0554">One-carbon metabolism</keyword>